<protein>
    <submittedName>
        <fullName evidence="3">Uncharacterized protein</fullName>
    </submittedName>
</protein>
<feature type="compositionally biased region" description="Low complexity" evidence="1">
    <location>
        <begin position="1353"/>
        <end position="1365"/>
    </location>
</feature>
<keyword evidence="2" id="KW-0472">Membrane</keyword>
<evidence type="ECO:0000313" key="3">
    <source>
        <dbReference type="EMBL" id="KAG2451010.1"/>
    </source>
</evidence>
<dbReference type="Proteomes" id="UP000613740">
    <property type="component" value="Unassembled WGS sequence"/>
</dbReference>
<keyword evidence="4" id="KW-1185">Reference proteome</keyword>
<dbReference type="EMBL" id="JAEHOD010000009">
    <property type="protein sequence ID" value="KAG2451010.1"/>
    <property type="molecule type" value="Genomic_DNA"/>
</dbReference>
<feature type="region of interest" description="Disordered" evidence="1">
    <location>
        <begin position="1210"/>
        <end position="1237"/>
    </location>
</feature>
<feature type="compositionally biased region" description="Low complexity" evidence="1">
    <location>
        <begin position="1265"/>
        <end position="1305"/>
    </location>
</feature>
<dbReference type="OrthoDB" id="552376at2759"/>
<gene>
    <name evidence="3" type="ORF">HYH02_004280</name>
</gene>
<reference evidence="3" key="1">
    <citation type="journal article" date="2020" name="bioRxiv">
        <title>Comparative genomics of Chlamydomonas.</title>
        <authorList>
            <person name="Craig R.J."/>
            <person name="Hasan A.R."/>
            <person name="Ness R.W."/>
            <person name="Keightley P.D."/>
        </authorList>
    </citation>
    <scope>NUCLEOTIDE SEQUENCE</scope>
    <source>
        <strain evidence="3">CCAP 11/173</strain>
    </source>
</reference>
<feature type="compositionally biased region" description="Gly residues" evidence="1">
    <location>
        <begin position="1386"/>
        <end position="1396"/>
    </location>
</feature>
<feature type="transmembrane region" description="Helical" evidence="2">
    <location>
        <begin position="692"/>
        <end position="713"/>
    </location>
</feature>
<feature type="compositionally biased region" description="Low complexity" evidence="1">
    <location>
        <begin position="1111"/>
        <end position="1121"/>
    </location>
</feature>
<comment type="caution">
    <text evidence="3">The sequence shown here is derived from an EMBL/GenBank/DDBJ whole genome shotgun (WGS) entry which is preliminary data.</text>
</comment>
<feature type="region of interest" description="Disordered" evidence="1">
    <location>
        <begin position="1265"/>
        <end position="1313"/>
    </location>
</feature>
<keyword evidence="2" id="KW-0812">Transmembrane</keyword>
<sequence length="1424" mass="139792">MLVVGQGPFRGITWNPSAPVPDPSQPYTMLLLSEFTSSAPFVVPAGASLELRDVSLLLPPPPSAAASASSLLSHVFSLGSGAQLTLQRVRLFTASCSNLYDFTTALCNPSTWSYNPDLQVLDSEVMYGTGIMGVGALNGGGSAGPFAALSDTNFTCSGGGPVTCSATVVSDAASLRGVAALFMNTTKDTVLLSLAANVSLSQAGGPDATWRQLAVRSGVTLGLYGNKARRTSLDFANTEGGISLNAFSGARLFLSDLELLGLPYPARVLRPAHFVAAFGHGVYVNTTRDAASGPSSTTRFPPALNIAGCTLVLPDAEVAWWRYVSSDIADAAAIPDNWGVRRHTLPPPSASHARLAVLVDVAGGPRISLANVLLQGAKAYSGGALSPAAAAAAAGWPLAAGLDAAAASTTIKLGSVAFLNTIAPAADIEFCDNGRTLLVPTDPASPPTAPGFLQPAALAAGYGSSGSGGSTAAVGVLAVEQGGLDELYYMMEERVNCTLAAPPYVQARRRTFYDLKAEVDLLTRMLSRAGKLPAAASSSSSSSQLTGHRHRALLQGADGSDAPAALNTSAIPRSVLLSCPLAQLATFAADSQVAAASPTAIVYNTVRHLGWYGSNVTITSVLPADAPSRLYAGTSRASDPLFEAACPPAPQDEDAPPPPRRRPPPSSLLGEGVYDGGSGGGGGSSGSNDLAWILPIAICVPVVLLAIFGFIFVRRRRAAAAAEAERQREALKEAGMLGLGYRSYVKSTTAGSAPYGHEEGVPYEHMPPRGGARGGGRGGAASLSVAGPYGHPTSAQRSHQSAMGAMGGYAPGGSMLYAPRGGGGGGRRGHPHAGGSQTVPSTPAGGATAMAAAGGSSLLLQAHVDARAAEPKPTGRMASLTAALMSITHRGQSAAHPNAQRPKTPRTPRTPHTPHTPGGGGGGGRSAPWRTSTNEQMENDRPSPTRPSPGKRLGMLFGRGSGGGAEGAAGPVSAQGPGDGGSGGGAPPHHGSVPQSPAALTRGGGSGGDNVFAAAAVAAAASGAAASVAARAAAAAASGGGGNQDRISPSYPRMGSGGYKSYSGVPELALPPPEERGSGASAAGGLPTVSGGVATISGGAVSAASPSGFAAAGGARASDSGPPHGARSSPTFATAAGRQSLAAAAASAAALAAQQMRPAAAPAAAGGGDTARLGVGLGLAARESTAIDADDVELDVSYNAGAGQYYQATSHGDGGAAATAAAAAAPPPPPQLPPKSHIEMTSAMRTAASAAGVVSGVASPSLLPPDAVTGAAGRGASPARGASPSRWQQPPAASPGDGGAAQSPGGRSGLVGMQTAPRAPAVVIPPPRLSGSGSAAAAAAFMAAGGGGGAGSSSGLPQSPSLLSGMRRAGTPSRSARSPRVSGSGEPVGSGDGGGAPVAAAAAAAAAAAPSPRGSQSGTGVGGA</sequence>
<feature type="compositionally biased region" description="Low complexity" evidence="1">
    <location>
        <begin position="1397"/>
        <end position="1416"/>
    </location>
</feature>
<keyword evidence="2" id="KW-1133">Transmembrane helix</keyword>
<feature type="region of interest" description="Disordered" evidence="1">
    <location>
        <begin position="1111"/>
        <end position="1134"/>
    </location>
</feature>
<feature type="region of interest" description="Disordered" evidence="1">
    <location>
        <begin position="1065"/>
        <end position="1084"/>
    </location>
</feature>
<evidence type="ECO:0000256" key="2">
    <source>
        <dbReference type="SAM" id="Phobius"/>
    </source>
</evidence>
<feature type="region of interest" description="Disordered" evidence="1">
    <location>
        <begin position="889"/>
        <end position="1004"/>
    </location>
</feature>
<feature type="region of interest" description="Disordered" evidence="1">
    <location>
        <begin position="1344"/>
        <end position="1424"/>
    </location>
</feature>
<evidence type="ECO:0000313" key="4">
    <source>
        <dbReference type="Proteomes" id="UP000613740"/>
    </source>
</evidence>
<proteinExistence type="predicted"/>
<accession>A0A836B919</accession>
<name>A0A836B919_9CHLO</name>
<feature type="region of interest" description="Disordered" evidence="1">
    <location>
        <begin position="818"/>
        <end position="849"/>
    </location>
</feature>
<organism evidence="3 4">
    <name type="scientific">Chlamydomonas schloesseri</name>
    <dbReference type="NCBI Taxonomy" id="2026947"/>
    <lineage>
        <taxon>Eukaryota</taxon>
        <taxon>Viridiplantae</taxon>
        <taxon>Chlorophyta</taxon>
        <taxon>core chlorophytes</taxon>
        <taxon>Chlorophyceae</taxon>
        <taxon>CS clade</taxon>
        <taxon>Chlamydomonadales</taxon>
        <taxon>Chlamydomonadaceae</taxon>
        <taxon>Chlamydomonas</taxon>
    </lineage>
</organism>
<evidence type="ECO:0000256" key="1">
    <source>
        <dbReference type="SAM" id="MobiDB-lite"/>
    </source>
</evidence>
<feature type="compositionally biased region" description="Gly residues" evidence="1">
    <location>
        <begin position="957"/>
        <end position="967"/>
    </location>
</feature>
<feature type="compositionally biased region" description="Gly residues" evidence="1">
    <location>
        <begin position="977"/>
        <end position="986"/>
    </location>
</feature>
<feature type="region of interest" description="Disordered" evidence="1">
    <location>
        <begin position="642"/>
        <end position="681"/>
    </location>
</feature>